<accession>A0A7N0V4A3</accession>
<feature type="compositionally biased region" description="Basic and acidic residues" evidence="1">
    <location>
        <begin position="214"/>
        <end position="224"/>
    </location>
</feature>
<dbReference type="Gramene" id="Kaladp0095s0829.1.v1.1">
    <property type="protein sequence ID" value="Kaladp0095s0829.1.v1.1"/>
    <property type="gene ID" value="Kaladp0095s0829.v1.1"/>
</dbReference>
<feature type="compositionally biased region" description="Basic and acidic residues" evidence="1">
    <location>
        <begin position="190"/>
        <end position="204"/>
    </location>
</feature>
<organism evidence="2 3">
    <name type="scientific">Kalanchoe fedtschenkoi</name>
    <name type="common">Lavender scallops</name>
    <name type="synonym">South American air plant</name>
    <dbReference type="NCBI Taxonomy" id="63787"/>
    <lineage>
        <taxon>Eukaryota</taxon>
        <taxon>Viridiplantae</taxon>
        <taxon>Streptophyta</taxon>
        <taxon>Embryophyta</taxon>
        <taxon>Tracheophyta</taxon>
        <taxon>Spermatophyta</taxon>
        <taxon>Magnoliopsida</taxon>
        <taxon>eudicotyledons</taxon>
        <taxon>Gunneridae</taxon>
        <taxon>Pentapetalae</taxon>
        <taxon>Saxifragales</taxon>
        <taxon>Crassulaceae</taxon>
        <taxon>Kalanchoe</taxon>
    </lineage>
</organism>
<feature type="region of interest" description="Disordered" evidence="1">
    <location>
        <begin position="152"/>
        <end position="278"/>
    </location>
</feature>
<dbReference type="AlphaFoldDB" id="A0A7N0V4A3"/>
<protein>
    <submittedName>
        <fullName evidence="2">Uncharacterized protein</fullName>
    </submittedName>
</protein>
<feature type="compositionally biased region" description="Polar residues" evidence="1">
    <location>
        <begin position="152"/>
        <end position="163"/>
    </location>
</feature>
<evidence type="ECO:0000256" key="1">
    <source>
        <dbReference type="SAM" id="MobiDB-lite"/>
    </source>
</evidence>
<proteinExistence type="predicted"/>
<sequence length="293" mass="32640">MRRRRLLATSLLRLLRNPNRSTRPNPLLNFRPFSDCPGEFEPGSWQSVEGLVQCSANYAPLSPISFLERAARVYEDRVSVPKDVQQSQPNRPLSDEGGGRQNAFMQFNSSEAAAEAAADAAKKAIAAAEAAAYLANREPNHVNRRHTLHSTCNASSIHPSNLLRTDHQPGHHNNMHQPQRFGRSQSHFTSSEETKSLNRTDGRKVSRRQSYNDPRQHSDIKFDDSGSEEESETEEDHHPGTDFHSAPARPAPAVPSSSSSINKHGTAAPHTHPNLPDYDSLAARFEALKYQRK</sequence>
<dbReference type="EnsemblPlants" id="Kaladp0095s0829.1.v1.1">
    <property type="protein sequence ID" value="Kaladp0095s0829.1.v1.1"/>
    <property type="gene ID" value="Kaladp0095s0829.v1.1"/>
</dbReference>
<evidence type="ECO:0000313" key="2">
    <source>
        <dbReference type="EnsemblPlants" id="Kaladp0095s0829.1.v1.1"/>
    </source>
</evidence>
<keyword evidence="3" id="KW-1185">Reference proteome</keyword>
<feature type="compositionally biased region" description="Acidic residues" evidence="1">
    <location>
        <begin position="225"/>
        <end position="234"/>
    </location>
</feature>
<feature type="region of interest" description="Disordered" evidence="1">
    <location>
        <begin position="79"/>
        <end position="102"/>
    </location>
</feature>
<reference evidence="2" key="1">
    <citation type="submission" date="2021-01" db="UniProtKB">
        <authorList>
            <consortium name="EnsemblPlants"/>
        </authorList>
    </citation>
    <scope>IDENTIFICATION</scope>
</reference>
<evidence type="ECO:0000313" key="3">
    <source>
        <dbReference type="Proteomes" id="UP000594263"/>
    </source>
</evidence>
<dbReference type="Proteomes" id="UP000594263">
    <property type="component" value="Unplaced"/>
</dbReference>
<name>A0A7N0V4A3_KALFE</name>